<protein>
    <submittedName>
        <fullName evidence="1">Uncharacterized protein</fullName>
    </submittedName>
</protein>
<accession>A0A821UBJ6</accession>
<evidence type="ECO:0000313" key="3">
    <source>
        <dbReference type="Proteomes" id="UP000663873"/>
    </source>
</evidence>
<organism evidence="1 3">
    <name type="scientific">Rotaria socialis</name>
    <dbReference type="NCBI Taxonomy" id="392032"/>
    <lineage>
        <taxon>Eukaryota</taxon>
        <taxon>Metazoa</taxon>
        <taxon>Spiralia</taxon>
        <taxon>Gnathifera</taxon>
        <taxon>Rotifera</taxon>
        <taxon>Eurotatoria</taxon>
        <taxon>Bdelloidea</taxon>
        <taxon>Philodinida</taxon>
        <taxon>Philodinidae</taxon>
        <taxon>Rotaria</taxon>
    </lineage>
</organism>
<dbReference type="EMBL" id="CAJOBP010072378">
    <property type="protein sequence ID" value="CAF4887356.1"/>
    <property type="molecule type" value="Genomic_DNA"/>
</dbReference>
<dbReference type="GO" id="GO:0005509">
    <property type="term" value="F:calcium ion binding"/>
    <property type="evidence" value="ECO:0007669"/>
    <property type="project" value="InterPro"/>
</dbReference>
<proteinExistence type="predicted"/>
<sequence>MNDNSVVLAETYIRRNISENTPVGTELSRIHATDKDIGLNGK</sequence>
<name>A0A821UBJ6_9BILA</name>
<evidence type="ECO:0000313" key="1">
    <source>
        <dbReference type="EMBL" id="CAF4887356.1"/>
    </source>
</evidence>
<reference evidence="1" key="1">
    <citation type="submission" date="2021-02" db="EMBL/GenBank/DDBJ databases">
        <authorList>
            <person name="Nowell W R."/>
        </authorList>
    </citation>
    <scope>NUCLEOTIDE SEQUENCE</scope>
</reference>
<feature type="non-terminal residue" evidence="1">
    <location>
        <position position="42"/>
    </location>
</feature>
<dbReference type="InterPro" id="IPR015919">
    <property type="entry name" value="Cadherin-like_sf"/>
</dbReference>
<comment type="caution">
    <text evidence="1">The sequence shown here is derived from an EMBL/GenBank/DDBJ whole genome shotgun (WGS) entry which is preliminary data.</text>
</comment>
<dbReference type="AlphaFoldDB" id="A0A821UBJ6"/>
<dbReference type="Gene3D" id="2.60.40.60">
    <property type="entry name" value="Cadherins"/>
    <property type="match status" value="1"/>
</dbReference>
<dbReference type="Proteomes" id="UP000663848">
    <property type="component" value="Unassembled WGS sequence"/>
</dbReference>
<gene>
    <name evidence="2" type="ORF">QYT958_LOCUS43518</name>
    <name evidence="1" type="ORF">UJA718_LOCUS44965</name>
</gene>
<dbReference type="Proteomes" id="UP000663873">
    <property type="component" value="Unassembled WGS sequence"/>
</dbReference>
<keyword evidence="3" id="KW-1185">Reference proteome</keyword>
<evidence type="ECO:0000313" key="2">
    <source>
        <dbReference type="EMBL" id="CAF5074833.1"/>
    </source>
</evidence>
<dbReference type="GO" id="GO:0016020">
    <property type="term" value="C:membrane"/>
    <property type="evidence" value="ECO:0007669"/>
    <property type="project" value="InterPro"/>
</dbReference>
<dbReference type="EMBL" id="CAJOBR010062146">
    <property type="protein sequence ID" value="CAF5074833.1"/>
    <property type="molecule type" value="Genomic_DNA"/>
</dbReference>
<dbReference type="SUPFAM" id="SSF49313">
    <property type="entry name" value="Cadherin-like"/>
    <property type="match status" value="1"/>
</dbReference>
<dbReference type="CDD" id="cd11304">
    <property type="entry name" value="Cadherin_repeat"/>
    <property type="match status" value="1"/>
</dbReference>